<gene>
    <name evidence="3" type="ORF">BC781_10874</name>
</gene>
<evidence type="ECO:0000313" key="4">
    <source>
        <dbReference type="Proteomes" id="UP000245535"/>
    </source>
</evidence>
<name>A0A315Z4C7_SEDFL</name>
<comment type="caution">
    <text evidence="3">The sequence shown here is derived from an EMBL/GenBank/DDBJ whole genome shotgun (WGS) entry which is preliminary data.</text>
</comment>
<dbReference type="Gene3D" id="1.10.443.10">
    <property type="entry name" value="Intergrase catalytic core"/>
    <property type="match status" value="1"/>
</dbReference>
<keyword evidence="1" id="KW-0233">DNA recombination</keyword>
<proteinExistence type="predicted"/>
<dbReference type="AlphaFoldDB" id="A0A315Z4C7"/>
<dbReference type="PROSITE" id="PS51898">
    <property type="entry name" value="TYR_RECOMBINASE"/>
    <property type="match status" value="1"/>
</dbReference>
<dbReference type="SUPFAM" id="SSF56349">
    <property type="entry name" value="DNA breaking-rejoining enzymes"/>
    <property type="match status" value="1"/>
</dbReference>
<dbReference type="GO" id="GO:0006310">
    <property type="term" value="P:DNA recombination"/>
    <property type="evidence" value="ECO:0007669"/>
    <property type="project" value="UniProtKB-KW"/>
</dbReference>
<sequence length="574" mass="67081">MQLTDFGGLASQNQTTFQTLPWNHVINHYKEHVKSCFYQENELPQDIDGLNRAQKSIHGTIRNAEISAEYFLKFVLSNYAGQLFNLEIQLKAYLDYLDELQLDGKINQYFKRRVCIRLAKIHKVSNYEHKQAMPFLKFIQELGITHVSEEFQTQKHLQNKLLSQLDNHQLLLDFYYFRQKSHKLDKYTGTIDISMRNVRLFLRFLLKNKIDVSTENNWIRNAPSLFTYSNVTEYLDLRKHQKLSSWGDIKDEDGILLKNSSMNDIIKDIRLFFKYILSEKVETPAARKSFIDASIEHFQNQERSQGIGNNLFLAQNSQREFDYMKLYRKAEIAFDEYALALKQLANYSYRKNRYKSFGAKCHLPQSYIDKLYSALDEYLSEINFLPHLNDKQKVTKHLTINRLKTAITLGLEIGLRVSTVEEIHVEDIDFDRGILHLRFCKGYDAFEAPSLPLNQVSLTALKKLISLLGIKSGSLFSKRSIAVQLKNILSLKDLRNYTDQNGNTHEITFHYFRYTFGANRLAEFGDIAIVSKLLSHRDISITSKVYLDKKIDDTMRNIYNKNHDNNSPSSIYSK</sequence>
<dbReference type="GO" id="GO:0003677">
    <property type="term" value="F:DNA binding"/>
    <property type="evidence" value="ECO:0007669"/>
    <property type="project" value="InterPro"/>
</dbReference>
<dbReference type="Proteomes" id="UP000245535">
    <property type="component" value="Unassembled WGS sequence"/>
</dbReference>
<reference evidence="3 4" key="1">
    <citation type="submission" date="2018-03" db="EMBL/GenBank/DDBJ databases">
        <title>Genomic Encyclopedia of Archaeal and Bacterial Type Strains, Phase II (KMG-II): from individual species to whole genera.</title>
        <authorList>
            <person name="Goeker M."/>
        </authorList>
    </citation>
    <scope>NUCLEOTIDE SEQUENCE [LARGE SCALE GENOMIC DNA]</scope>
    <source>
        <strain evidence="3 4">DSM 28229</strain>
    </source>
</reference>
<evidence type="ECO:0000256" key="1">
    <source>
        <dbReference type="ARBA" id="ARBA00023172"/>
    </source>
</evidence>
<organism evidence="3 4">
    <name type="scientific">Sediminitomix flava</name>
    <dbReference type="NCBI Taxonomy" id="379075"/>
    <lineage>
        <taxon>Bacteria</taxon>
        <taxon>Pseudomonadati</taxon>
        <taxon>Bacteroidota</taxon>
        <taxon>Cytophagia</taxon>
        <taxon>Cytophagales</taxon>
        <taxon>Flammeovirgaceae</taxon>
        <taxon>Sediminitomix</taxon>
    </lineage>
</organism>
<dbReference type="Pfam" id="PF00589">
    <property type="entry name" value="Phage_integrase"/>
    <property type="match status" value="1"/>
</dbReference>
<feature type="domain" description="Tyr recombinase" evidence="2">
    <location>
        <begin position="380"/>
        <end position="560"/>
    </location>
</feature>
<dbReference type="GO" id="GO:0015074">
    <property type="term" value="P:DNA integration"/>
    <property type="evidence" value="ECO:0007669"/>
    <property type="project" value="InterPro"/>
</dbReference>
<accession>A0A315Z4C7</accession>
<dbReference type="CDD" id="cd00397">
    <property type="entry name" value="DNA_BRE_C"/>
    <property type="match status" value="1"/>
</dbReference>
<dbReference type="InterPro" id="IPR011010">
    <property type="entry name" value="DNA_brk_join_enz"/>
</dbReference>
<evidence type="ECO:0000259" key="2">
    <source>
        <dbReference type="PROSITE" id="PS51898"/>
    </source>
</evidence>
<protein>
    <submittedName>
        <fullName evidence="3">Phage integrase family protein</fullName>
    </submittedName>
</protein>
<dbReference type="InterPro" id="IPR013762">
    <property type="entry name" value="Integrase-like_cat_sf"/>
</dbReference>
<dbReference type="InterPro" id="IPR002104">
    <property type="entry name" value="Integrase_catalytic"/>
</dbReference>
<keyword evidence="4" id="KW-1185">Reference proteome</keyword>
<dbReference type="EMBL" id="QGDO01000008">
    <property type="protein sequence ID" value="PWJ37939.1"/>
    <property type="molecule type" value="Genomic_DNA"/>
</dbReference>
<evidence type="ECO:0000313" key="3">
    <source>
        <dbReference type="EMBL" id="PWJ37939.1"/>
    </source>
</evidence>